<evidence type="ECO:0008006" key="10">
    <source>
        <dbReference type="Google" id="ProtNLM"/>
    </source>
</evidence>
<name>A0A316U0N6_9BASI</name>
<dbReference type="OrthoDB" id="3648309at2759"/>
<evidence type="ECO:0000313" key="8">
    <source>
        <dbReference type="EMBL" id="PWN18966.1"/>
    </source>
</evidence>
<dbReference type="RefSeq" id="XP_025346126.1">
    <property type="nucleotide sequence ID" value="XM_025495362.1"/>
</dbReference>
<organism evidence="8 9">
    <name type="scientific">Pseudomicrostroma glucosiphilum</name>
    <dbReference type="NCBI Taxonomy" id="1684307"/>
    <lineage>
        <taxon>Eukaryota</taxon>
        <taxon>Fungi</taxon>
        <taxon>Dikarya</taxon>
        <taxon>Basidiomycota</taxon>
        <taxon>Ustilaginomycotina</taxon>
        <taxon>Exobasidiomycetes</taxon>
        <taxon>Microstromatales</taxon>
        <taxon>Microstromatales incertae sedis</taxon>
        <taxon>Pseudomicrostroma</taxon>
    </lineage>
</organism>
<feature type="transmembrane region" description="Helical" evidence="7">
    <location>
        <begin position="170"/>
        <end position="189"/>
    </location>
</feature>
<comment type="subcellular location">
    <subcellularLocation>
        <location evidence="1">Membrane</location>
        <topology evidence="1">Multi-pass membrane protein</topology>
    </subcellularLocation>
</comment>
<keyword evidence="9" id="KW-1185">Reference proteome</keyword>
<feature type="transmembrane region" description="Helical" evidence="7">
    <location>
        <begin position="228"/>
        <end position="251"/>
    </location>
</feature>
<dbReference type="AlphaFoldDB" id="A0A316U0N6"/>
<gene>
    <name evidence="8" type="ORF">BCV69DRAFT_54270</name>
</gene>
<keyword evidence="5 7" id="KW-0472">Membrane</keyword>
<feature type="transmembrane region" description="Helical" evidence="7">
    <location>
        <begin position="73"/>
        <end position="93"/>
    </location>
</feature>
<dbReference type="GO" id="GO:0005886">
    <property type="term" value="C:plasma membrane"/>
    <property type="evidence" value="ECO:0007669"/>
    <property type="project" value="TreeGrafter"/>
</dbReference>
<proteinExistence type="inferred from homology"/>
<accession>A0A316U0N6</accession>
<dbReference type="Proteomes" id="UP000245942">
    <property type="component" value="Unassembled WGS sequence"/>
</dbReference>
<keyword evidence="4 7" id="KW-1133">Transmembrane helix</keyword>
<dbReference type="Pfam" id="PF01184">
    <property type="entry name" value="Gpr1_Fun34_YaaH"/>
    <property type="match status" value="1"/>
</dbReference>
<feature type="transmembrane region" description="Helical" evidence="7">
    <location>
        <begin position="105"/>
        <end position="126"/>
    </location>
</feature>
<dbReference type="PANTHER" id="PTHR31123">
    <property type="entry name" value="ACCUMULATION OF DYADS PROTEIN 2-RELATED"/>
    <property type="match status" value="1"/>
</dbReference>
<dbReference type="STRING" id="1684307.A0A316U0N6"/>
<feature type="region of interest" description="Disordered" evidence="6">
    <location>
        <begin position="1"/>
        <end position="30"/>
    </location>
</feature>
<evidence type="ECO:0000256" key="3">
    <source>
        <dbReference type="ARBA" id="ARBA00022692"/>
    </source>
</evidence>
<dbReference type="NCBIfam" id="NF038013">
    <property type="entry name" value="AceTr_1"/>
    <property type="match status" value="1"/>
</dbReference>
<dbReference type="EMBL" id="KZ819333">
    <property type="protein sequence ID" value="PWN18966.1"/>
    <property type="molecule type" value="Genomic_DNA"/>
</dbReference>
<feature type="transmembrane region" description="Helical" evidence="7">
    <location>
        <begin position="195"/>
        <end position="216"/>
    </location>
</feature>
<feature type="transmembrane region" description="Helical" evidence="7">
    <location>
        <begin position="132"/>
        <end position="149"/>
    </location>
</feature>
<dbReference type="GO" id="GO:0015123">
    <property type="term" value="F:acetate transmembrane transporter activity"/>
    <property type="evidence" value="ECO:0007669"/>
    <property type="project" value="TreeGrafter"/>
</dbReference>
<evidence type="ECO:0000256" key="1">
    <source>
        <dbReference type="ARBA" id="ARBA00004141"/>
    </source>
</evidence>
<sequence length="283" mass="30788">MTTKQELDRHSEHDLGNKAGPQYHSPNGQNGADLSRQISVQLTSQQFEELYLQPSQKSRQQGQLIKALGNPTVLGIICFILNLMPTSMVLMGFRGTTSAGTLGMIGVYYFVGGLGMVIAGLLEFLIGNTFPFVVFFTFGVFWLSLGTYTDPTKQISTLLATDLPDLYCPFGFYLLIWSIYTFMLTFAAIRTNMVLVWILFHVAMTFLMLAAAYINIGNLATAVGGKCLIAGGAFGFLASLGGLYILFHLLLAANDFPFNIPLGDLSGLLKKKTPPANDAGPTQ</sequence>
<evidence type="ECO:0000256" key="4">
    <source>
        <dbReference type="ARBA" id="ARBA00022989"/>
    </source>
</evidence>
<dbReference type="PANTHER" id="PTHR31123:SF4">
    <property type="entry name" value="PROTEIN ALCS"/>
    <property type="match status" value="1"/>
</dbReference>
<evidence type="ECO:0000256" key="6">
    <source>
        <dbReference type="SAM" id="MobiDB-lite"/>
    </source>
</evidence>
<evidence type="ECO:0000256" key="7">
    <source>
        <dbReference type="SAM" id="Phobius"/>
    </source>
</evidence>
<evidence type="ECO:0000313" key="9">
    <source>
        <dbReference type="Proteomes" id="UP000245942"/>
    </source>
</evidence>
<comment type="similarity">
    <text evidence="2">Belongs to the acetate uptake transporter (AceTr) (TC 2.A.96) family.</text>
</comment>
<dbReference type="GeneID" id="37017096"/>
<evidence type="ECO:0000256" key="5">
    <source>
        <dbReference type="ARBA" id="ARBA00023136"/>
    </source>
</evidence>
<dbReference type="InterPro" id="IPR000791">
    <property type="entry name" value="Gpr1/Fun34/SatP-like"/>
</dbReference>
<reference evidence="8 9" key="1">
    <citation type="journal article" date="2018" name="Mol. Biol. Evol.">
        <title>Broad Genomic Sampling Reveals a Smut Pathogenic Ancestry of the Fungal Clade Ustilaginomycotina.</title>
        <authorList>
            <person name="Kijpornyongpan T."/>
            <person name="Mondo S.J."/>
            <person name="Barry K."/>
            <person name="Sandor L."/>
            <person name="Lee J."/>
            <person name="Lipzen A."/>
            <person name="Pangilinan J."/>
            <person name="LaButti K."/>
            <person name="Hainaut M."/>
            <person name="Henrissat B."/>
            <person name="Grigoriev I.V."/>
            <person name="Spatafora J.W."/>
            <person name="Aime M.C."/>
        </authorList>
    </citation>
    <scope>NUCLEOTIDE SEQUENCE [LARGE SCALE GENOMIC DNA]</scope>
    <source>
        <strain evidence="8 9">MCA 4718</strain>
    </source>
</reference>
<dbReference type="InterPro" id="IPR051633">
    <property type="entry name" value="AceTr"/>
</dbReference>
<keyword evidence="3 7" id="KW-0812">Transmembrane</keyword>
<feature type="compositionally biased region" description="Basic and acidic residues" evidence="6">
    <location>
        <begin position="1"/>
        <end position="16"/>
    </location>
</feature>
<evidence type="ECO:0000256" key="2">
    <source>
        <dbReference type="ARBA" id="ARBA00005587"/>
    </source>
</evidence>
<protein>
    <recommendedName>
        <fullName evidence="10">GPR1/FUN34/YaaH-class plasma membrane protein</fullName>
    </recommendedName>
</protein>